<name>A0A3P7I2V7_STRVU</name>
<protein>
    <submittedName>
        <fullName evidence="1">Uncharacterized protein</fullName>
    </submittedName>
</protein>
<evidence type="ECO:0000313" key="2">
    <source>
        <dbReference type="Proteomes" id="UP000270094"/>
    </source>
</evidence>
<reference evidence="1 2" key="1">
    <citation type="submission" date="2018-11" db="EMBL/GenBank/DDBJ databases">
        <authorList>
            <consortium name="Pathogen Informatics"/>
        </authorList>
    </citation>
    <scope>NUCLEOTIDE SEQUENCE [LARGE SCALE GENOMIC DNA]</scope>
</reference>
<keyword evidence="2" id="KW-1185">Reference proteome</keyword>
<accession>A0A3P7I2V7</accession>
<evidence type="ECO:0000313" key="1">
    <source>
        <dbReference type="EMBL" id="VDM67010.1"/>
    </source>
</evidence>
<dbReference type="AlphaFoldDB" id="A0A3P7I2V7"/>
<dbReference type="EMBL" id="UYYB01004315">
    <property type="protein sequence ID" value="VDM67010.1"/>
    <property type="molecule type" value="Genomic_DNA"/>
</dbReference>
<organism evidence="1 2">
    <name type="scientific">Strongylus vulgaris</name>
    <name type="common">Blood worm</name>
    <dbReference type="NCBI Taxonomy" id="40348"/>
    <lineage>
        <taxon>Eukaryota</taxon>
        <taxon>Metazoa</taxon>
        <taxon>Ecdysozoa</taxon>
        <taxon>Nematoda</taxon>
        <taxon>Chromadorea</taxon>
        <taxon>Rhabditida</taxon>
        <taxon>Rhabditina</taxon>
        <taxon>Rhabditomorpha</taxon>
        <taxon>Strongyloidea</taxon>
        <taxon>Strongylidae</taxon>
        <taxon>Strongylus</taxon>
    </lineage>
</organism>
<proteinExistence type="predicted"/>
<gene>
    <name evidence="1" type="ORF">SVUK_LOCUS2008</name>
</gene>
<dbReference type="Proteomes" id="UP000270094">
    <property type="component" value="Unassembled WGS sequence"/>
</dbReference>
<sequence>MNCLPNKIIVLSIEEFRLLSAERCGSTLLEYTDHEMVLQR</sequence>